<sequence>MIASEIFERGVQDPFCQDCDYEDETDVQSFLGPNDFVNSKLASFSFENSSKNNIFRANINTNVGNTSKHRGSHTIGHHLRKIKTAPHHLCGFAPQNSTNGCNEATRPSPRRIRANSSTFIHQLSRQSTRQSSLGDTVDSCDDHKCIKARSRHSSCYGIPTHLYGLEKYVSSELDSLAVTNDKSNNSTSPLASISTSASNSNSCLNLNSNSTTFPSSFLSSEKNNRLKSISHGKMSSNVAGHSGNPYHYCKERRPSNLRRASSSVLSTGSSSSPLQTRKNSYSNSLIKSSSNSSLNTSVGSSNEESVPHSSNHLEERNPRRKSFIKLSLASSFSN</sequence>
<organism evidence="4 5">
    <name type="scientific">Saccharomyces mikatae IFO 1815</name>
    <dbReference type="NCBI Taxonomy" id="226126"/>
    <lineage>
        <taxon>Eukaryota</taxon>
        <taxon>Fungi</taxon>
        <taxon>Dikarya</taxon>
        <taxon>Ascomycota</taxon>
        <taxon>Saccharomycotina</taxon>
        <taxon>Saccharomycetes</taxon>
        <taxon>Saccharomycetales</taxon>
        <taxon>Saccharomycetaceae</taxon>
        <taxon>Saccharomyces</taxon>
    </lineage>
</organism>
<comment type="similarity">
    <text evidence="1">Belongs to the ISF1/MBR1 family.</text>
</comment>
<keyword evidence="5" id="KW-1185">Reference proteome</keyword>
<dbReference type="GeneID" id="80920432"/>
<evidence type="ECO:0000256" key="1">
    <source>
        <dbReference type="ARBA" id="ARBA00008990"/>
    </source>
</evidence>
<evidence type="ECO:0008006" key="6">
    <source>
        <dbReference type="Google" id="ProtNLM"/>
    </source>
</evidence>
<dbReference type="RefSeq" id="XP_056078678.1">
    <property type="nucleotide sequence ID" value="XM_056224795.1"/>
</dbReference>
<proteinExistence type="inferred from homology"/>
<reference evidence="4" key="1">
    <citation type="submission" date="2022-10" db="EMBL/GenBank/DDBJ databases">
        <authorList>
            <person name="Byrne P K."/>
        </authorList>
    </citation>
    <scope>NUCLEOTIDE SEQUENCE</scope>
    <source>
        <strain evidence="4">IFO1815</strain>
    </source>
</reference>
<keyword evidence="2" id="KW-0597">Phosphoprotein</keyword>
<evidence type="ECO:0000313" key="4">
    <source>
        <dbReference type="EMBL" id="CAI4035558.1"/>
    </source>
</evidence>
<dbReference type="Proteomes" id="UP001161438">
    <property type="component" value="Chromosome 13"/>
</dbReference>
<feature type="compositionally biased region" description="Low complexity" evidence="3">
    <location>
        <begin position="279"/>
        <end position="302"/>
    </location>
</feature>
<evidence type="ECO:0000313" key="5">
    <source>
        <dbReference type="Proteomes" id="UP001161438"/>
    </source>
</evidence>
<dbReference type="Pfam" id="PF17058">
    <property type="entry name" value="MBR1"/>
    <property type="match status" value="2"/>
</dbReference>
<dbReference type="AlphaFoldDB" id="A0AA35IRH0"/>
<feature type="compositionally biased region" description="Low complexity" evidence="3">
    <location>
        <begin position="261"/>
        <end position="272"/>
    </location>
</feature>
<evidence type="ECO:0000256" key="3">
    <source>
        <dbReference type="SAM" id="MobiDB-lite"/>
    </source>
</evidence>
<name>A0AA35IRH0_SACMI</name>
<protein>
    <recommendedName>
        <fullName evidence="6">Isf1p</fullName>
    </recommendedName>
</protein>
<evidence type="ECO:0000256" key="2">
    <source>
        <dbReference type="ARBA" id="ARBA00022553"/>
    </source>
</evidence>
<dbReference type="InterPro" id="IPR031443">
    <property type="entry name" value="Mbr1"/>
</dbReference>
<feature type="region of interest" description="Disordered" evidence="3">
    <location>
        <begin position="231"/>
        <end position="322"/>
    </location>
</feature>
<gene>
    <name evidence="4" type="primary">SMKI13G2080</name>
    <name evidence="4" type="ORF">SMKI_13G2080</name>
</gene>
<accession>A0AA35IRH0</accession>
<dbReference type="EMBL" id="OX365769">
    <property type="protein sequence ID" value="CAI4035558.1"/>
    <property type="molecule type" value="Genomic_DNA"/>
</dbReference>